<evidence type="ECO:0008006" key="4">
    <source>
        <dbReference type="Google" id="ProtNLM"/>
    </source>
</evidence>
<dbReference type="Proteomes" id="UP001461498">
    <property type="component" value="Unassembled WGS sequence"/>
</dbReference>
<dbReference type="AlphaFoldDB" id="A0AAW1CMS2"/>
<protein>
    <recommendedName>
        <fullName evidence="4">Meiosis-specific nuclear structural protein 1</fullName>
    </recommendedName>
</protein>
<keyword evidence="3" id="KW-1185">Reference proteome</keyword>
<feature type="coiled-coil region" evidence="1">
    <location>
        <begin position="32"/>
        <end position="63"/>
    </location>
</feature>
<gene>
    <name evidence="2" type="ORF">O3M35_004264</name>
</gene>
<evidence type="ECO:0000313" key="3">
    <source>
        <dbReference type="Proteomes" id="UP001461498"/>
    </source>
</evidence>
<dbReference type="EMBL" id="JAPXFL010000014">
    <property type="protein sequence ID" value="KAK9497565.1"/>
    <property type="molecule type" value="Genomic_DNA"/>
</dbReference>
<accession>A0AAW1CMS2</accession>
<proteinExistence type="predicted"/>
<reference evidence="2 3" key="1">
    <citation type="submission" date="2022-12" db="EMBL/GenBank/DDBJ databases">
        <title>Chromosome-level genome assembly of true bugs.</title>
        <authorList>
            <person name="Ma L."/>
            <person name="Li H."/>
        </authorList>
    </citation>
    <scope>NUCLEOTIDE SEQUENCE [LARGE SCALE GENOMIC DNA]</scope>
    <source>
        <strain evidence="2">Lab_2022b</strain>
    </source>
</reference>
<sequence length="176" mass="22008">MYNFDENKIKFIENTTKKNLKQRIINDVQFKLKEFDENLKLKRERLNQQMLNEEMLLKNEIENNQKTYYEKLFEIKEFQAFKILTEQEAIRKLLVKEKMEQLQRDNCEENRIIEHKILSKEIAKCNKELMKRNLKKWQINKELQENFDKLFNEFKDDRKHVKFNDYDREKLLYKLY</sequence>
<keyword evidence="1" id="KW-0175">Coiled coil</keyword>
<organism evidence="2 3">
    <name type="scientific">Rhynocoris fuscipes</name>
    <dbReference type="NCBI Taxonomy" id="488301"/>
    <lineage>
        <taxon>Eukaryota</taxon>
        <taxon>Metazoa</taxon>
        <taxon>Ecdysozoa</taxon>
        <taxon>Arthropoda</taxon>
        <taxon>Hexapoda</taxon>
        <taxon>Insecta</taxon>
        <taxon>Pterygota</taxon>
        <taxon>Neoptera</taxon>
        <taxon>Paraneoptera</taxon>
        <taxon>Hemiptera</taxon>
        <taxon>Heteroptera</taxon>
        <taxon>Panheteroptera</taxon>
        <taxon>Cimicomorpha</taxon>
        <taxon>Reduviidae</taxon>
        <taxon>Harpactorinae</taxon>
        <taxon>Harpactorini</taxon>
        <taxon>Rhynocoris</taxon>
    </lineage>
</organism>
<evidence type="ECO:0000256" key="1">
    <source>
        <dbReference type="SAM" id="Coils"/>
    </source>
</evidence>
<evidence type="ECO:0000313" key="2">
    <source>
        <dbReference type="EMBL" id="KAK9497565.1"/>
    </source>
</evidence>
<name>A0AAW1CMS2_9HEMI</name>
<comment type="caution">
    <text evidence="2">The sequence shown here is derived from an EMBL/GenBank/DDBJ whole genome shotgun (WGS) entry which is preliminary data.</text>
</comment>